<dbReference type="PANTHER" id="PTHR34180">
    <property type="entry name" value="PEPTIDASE C45"/>
    <property type="match status" value="1"/>
</dbReference>
<dbReference type="InterPro" id="IPR047801">
    <property type="entry name" value="Peptidase_C45"/>
</dbReference>
<keyword evidence="2" id="KW-0012">Acyltransferase</keyword>
<evidence type="ECO:0000313" key="3">
    <source>
        <dbReference type="Proteomes" id="UP000589036"/>
    </source>
</evidence>
<comment type="caution">
    <text evidence="2">The sequence shown here is derived from an EMBL/GenBank/DDBJ whole genome shotgun (WGS) entry which is preliminary data.</text>
</comment>
<dbReference type="PANTHER" id="PTHR34180:SF1">
    <property type="entry name" value="BETA-ALANYL-DOPAMINE_CARCININE HYDROLASE"/>
    <property type="match status" value="1"/>
</dbReference>
<dbReference type="AlphaFoldDB" id="A0A852TYM6"/>
<dbReference type="Gene3D" id="1.10.10.2120">
    <property type="match status" value="1"/>
</dbReference>
<dbReference type="InterPro" id="IPR047794">
    <property type="entry name" value="C45_proenzyme-like"/>
</dbReference>
<dbReference type="Gene3D" id="3.60.60.10">
    <property type="entry name" value="Penicillin V Acylase, Chain A"/>
    <property type="match status" value="1"/>
</dbReference>
<reference evidence="2 3" key="1">
    <citation type="submission" date="2020-07" db="EMBL/GenBank/DDBJ databases">
        <title>Sequencing the genomes of 1000 actinobacteria strains.</title>
        <authorList>
            <person name="Klenk H.-P."/>
        </authorList>
    </citation>
    <scope>NUCLEOTIDE SEQUENCE [LARGE SCALE GENOMIC DNA]</scope>
    <source>
        <strain evidence="2 3">CXB654</strain>
    </source>
</reference>
<protein>
    <submittedName>
        <fullName evidence="2">Isopenicillin-N N-acyltransferase-like protein</fullName>
    </submittedName>
</protein>
<evidence type="ECO:0000313" key="2">
    <source>
        <dbReference type="EMBL" id="NYE48102.1"/>
    </source>
</evidence>
<dbReference type="RefSeq" id="WP_179643947.1">
    <property type="nucleotide sequence ID" value="NZ_BAAAYY010000016.1"/>
</dbReference>
<dbReference type="GO" id="GO:0016746">
    <property type="term" value="F:acyltransferase activity"/>
    <property type="evidence" value="ECO:0007669"/>
    <property type="project" value="UniProtKB-KW"/>
</dbReference>
<keyword evidence="3" id="KW-1185">Reference proteome</keyword>
<dbReference type="EMBL" id="JACCCC010000001">
    <property type="protein sequence ID" value="NYE48102.1"/>
    <property type="molecule type" value="Genomic_DNA"/>
</dbReference>
<name>A0A852TYM6_9ACTN</name>
<proteinExistence type="predicted"/>
<dbReference type="Pfam" id="PF03417">
    <property type="entry name" value="AAT"/>
    <property type="match status" value="1"/>
</dbReference>
<evidence type="ECO:0000259" key="1">
    <source>
        <dbReference type="Pfam" id="PF03417"/>
    </source>
</evidence>
<gene>
    <name evidence="2" type="ORF">HDA32_003222</name>
</gene>
<feature type="domain" description="Peptidase C45 hydrolase" evidence="1">
    <location>
        <begin position="125"/>
        <end position="350"/>
    </location>
</feature>
<keyword evidence="2" id="KW-0808">Transferase</keyword>
<dbReference type="Proteomes" id="UP000589036">
    <property type="component" value="Unassembled WGS sequence"/>
</dbReference>
<dbReference type="NCBIfam" id="NF040521">
    <property type="entry name" value="C45_proenzyme"/>
    <property type="match status" value="1"/>
</dbReference>
<organism evidence="2 3">
    <name type="scientific">Spinactinospora alkalitolerans</name>
    <dbReference type="NCBI Taxonomy" id="687207"/>
    <lineage>
        <taxon>Bacteria</taxon>
        <taxon>Bacillati</taxon>
        <taxon>Actinomycetota</taxon>
        <taxon>Actinomycetes</taxon>
        <taxon>Streptosporangiales</taxon>
        <taxon>Nocardiopsidaceae</taxon>
        <taxon>Spinactinospora</taxon>
    </lineage>
</organism>
<accession>A0A852TYM6</accession>
<sequence>MPQILELHRFRGSHRSIGRQHGTACADLVAEHLDLALARLASAGVDRATATAVAAEYRPFVQEYAGHLDEEIAGIAEGAGITLAEAYLLQLRAEVYADVLGSPATANECTTFAALPEATATGTGLAGQNADLPDLYAGLMIVVHIEPDDGPEILMATPAGQVSYIGISSTGMAVFANFLNCEGWRRGFPRYLLSRFAMHHAGVAQACSALRDLPRASSRNLVLLDAAGTAVDFENTPRRSALLPPEDALLAHSNHYLAPDLLDEERSNARYLRNSRIRHARMRHLLKENHGRLDPPTMAAILRDRDDGADGLSVHAEDHRERGDEDHYMTVASVIAEPARGRIWVSAGPPSRSRYVEYSFAGGRGIGHAF</sequence>
<dbReference type="InterPro" id="IPR005079">
    <property type="entry name" value="Peptidase_C45_hydrolase"/>
</dbReference>